<name>A0A5D9C6P2_9SPHN</name>
<protein>
    <submittedName>
        <fullName evidence="2">Uncharacterized protein</fullName>
    </submittedName>
</protein>
<reference evidence="2 3" key="1">
    <citation type="submission" date="2019-08" db="EMBL/GenBank/DDBJ databases">
        <authorList>
            <person name="Wang G."/>
            <person name="Xu Z."/>
        </authorList>
    </citation>
    <scope>NUCLEOTIDE SEQUENCE [LARGE SCALE GENOMIC DNA]</scope>
    <source>
        <strain evidence="2 3">ZX</strain>
    </source>
</reference>
<gene>
    <name evidence="2" type="ORF">FYJ91_11580</name>
</gene>
<evidence type="ECO:0000313" key="3">
    <source>
        <dbReference type="Proteomes" id="UP000322077"/>
    </source>
</evidence>
<dbReference type="Proteomes" id="UP000322077">
    <property type="component" value="Unassembled WGS sequence"/>
</dbReference>
<evidence type="ECO:0000256" key="1">
    <source>
        <dbReference type="SAM" id="Phobius"/>
    </source>
</evidence>
<accession>A0A5D9C6P2</accession>
<organism evidence="2 3">
    <name type="scientific">Sphingomonas montanisoli</name>
    <dbReference type="NCBI Taxonomy" id="2606412"/>
    <lineage>
        <taxon>Bacteria</taxon>
        <taxon>Pseudomonadati</taxon>
        <taxon>Pseudomonadota</taxon>
        <taxon>Alphaproteobacteria</taxon>
        <taxon>Sphingomonadales</taxon>
        <taxon>Sphingomonadaceae</taxon>
        <taxon>Sphingomonas</taxon>
    </lineage>
</organism>
<dbReference type="RefSeq" id="WP_149522462.1">
    <property type="nucleotide sequence ID" value="NZ_VTOU01000003.1"/>
</dbReference>
<evidence type="ECO:0000313" key="2">
    <source>
        <dbReference type="EMBL" id="TZG25655.1"/>
    </source>
</evidence>
<feature type="transmembrane region" description="Helical" evidence="1">
    <location>
        <begin position="12"/>
        <end position="35"/>
    </location>
</feature>
<keyword evidence="3" id="KW-1185">Reference proteome</keyword>
<comment type="caution">
    <text evidence="2">The sequence shown here is derived from an EMBL/GenBank/DDBJ whole genome shotgun (WGS) entry which is preliminary data.</text>
</comment>
<dbReference type="EMBL" id="VTOU01000003">
    <property type="protein sequence ID" value="TZG25655.1"/>
    <property type="molecule type" value="Genomic_DNA"/>
</dbReference>
<feature type="transmembrane region" description="Helical" evidence="1">
    <location>
        <begin position="108"/>
        <end position="127"/>
    </location>
</feature>
<proteinExistence type="predicted"/>
<feature type="transmembrane region" description="Helical" evidence="1">
    <location>
        <begin position="47"/>
        <end position="68"/>
    </location>
</feature>
<dbReference type="AlphaFoldDB" id="A0A5D9C6P2"/>
<keyword evidence="1" id="KW-0472">Membrane</keyword>
<keyword evidence="1" id="KW-0812">Transmembrane</keyword>
<keyword evidence="1" id="KW-1133">Transmembrane helix</keyword>
<feature type="transmembrane region" description="Helical" evidence="1">
    <location>
        <begin position="80"/>
        <end position="102"/>
    </location>
</feature>
<sequence length="131" mass="12866">MPIMLPLTLLGAGYLIYQIFAGATLALPIALAIAAGFGAAHFGSSPLLAAVIGLIAFVGVIGTSRFAALKLGGPYTRGALAALFAIPAALAGYSVAHALGWFAGGTGIIAGLIGAALCAAIAAHRLIRPAI</sequence>